<reference evidence="1" key="1">
    <citation type="journal article" date="2011" name="World J. Microbiol. Biotechnol.">
        <title>Construction and characterization of a full-length cDNA library from mycobiont of Endocarpon pusillum (lichen-forming Ascomycota).</title>
        <authorList>
            <person name="Wang Y.-Y."/>
            <person name="Zhang T."/>
            <person name="Zhou Q.-M."/>
            <person name="Wei J.-C."/>
        </authorList>
    </citation>
    <scope>NUCLEOTIDE SEQUENCE</scope>
</reference>
<name>F8QWZ8_9EURO</name>
<dbReference type="EMBL" id="HM193189">
    <property type="protein sequence ID" value="AEH41514.1"/>
    <property type="molecule type" value="mRNA"/>
</dbReference>
<evidence type="ECO:0000313" key="1">
    <source>
        <dbReference type="EMBL" id="AEH41514.1"/>
    </source>
</evidence>
<accession>F8QWZ8</accession>
<dbReference type="AlphaFoldDB" id="F8QWZ8"/>
<protein>
    <submittedName>
        <fullName evidence="1">Uncharacterized protein</fullName>
    </submittedName>
</protein>
<proteinExistence type="evidence at transcript level"/>
<organism evidence="1">
    <name type="scientific">Endocarpon pusillum</name>
    <dbReference type="NCBI Taxonomy" id="364733"/>
    <lineage>
        <taxon>Eukaryota</taxon>
        <taxon>Fungi</taxon>
        <taxon>Dikarya</taxon>
        <taxon>Ascomycota</taxon>
        <taxon>Pezizomycotina</taxon>
        <taxon>Eurotiomycetes</taxon>
        <taxon>Chaetothyriomycetidae</taxon>
        <taxon>Verrucariales</taxon>
        <taxon>Verrucariaceae</taxon>
        <taxon>Endocarpon</taxon>
    </lineage>
</organism>
<sequence>MLLETVVTCFDSKPHILHFFRGWPTIILDQMTLYSFNRPSRPRRTLPIHSAGV</sequence>